<reference evidence="1 2" key="1">
    <citation type="submission" date="2016-12" db="EMBL/GenBank/DDBJ databases">
        <authorList>
            <person name="Song W.-J."/>
            <person name="Kurnit D.M."/>
        </authorList>
    </citation>
    <scope>NUCLEOTIDE SEQUENCE [LARGE SCALE GENOMIC DNA]</scope>
    <source>
        <strain evidence="1 2">CECT 9026</strain>
    </source>
</reference>
<name>A0A1N6M9P7_9VIBR</name>
<sequence>MCSVSWLVDSDGYQVFFNRDEQKSRALALPPARLSINDTDVLMPIDPVGQGSWISLNEFGMTLCLLNNYQGQVPEGKLISRGQLLKTLSCEVGVKQVKRTFVALDLQHYAPFTLLAFDPSLSASCSEVMAFSWDGRHCTIAPTDSPLFSSGVDLENVLNYRNGLYQALTQADKSFAQLLQFHTSHHPEHTHMSPCMHRDDAQTVSFTYVKVSALREENSRDQVMAYVPGSPCRSQLSAGSLKQHSYRLHRAELLAS</sequence>
<dbReference type="EMBL" id="FSSB01000025">
    <property type="protein sequence ID" value="SIO96060.1"/>
    <property type="molecule type" value="Genomic_DNA"/>
</dbReference>
<dbReference type="AlphaFoldDB" id="A0A1N6M9P7"/>
<dbReference type="Proteomes" id="UP000184774">
    <property type="component" value="Unassembled WGS sequence"/>
</dbReference>
<accession>A0A1N6M9P7</accession>
<gene>
    <name evidence="1" type="ORF">VSP9026_03818</name>
</gene>
<dbReference type="InterPro" id="IPR008551">
    <property type="entry name" value="TANGO2"/>
</dbReference>
<dbReference type="RefSeq" id="WP_074374531.1">
    <property type="nucleotide sequence ID" value="NZ_AP024907.1"/>
</dbReference>
<proteinExistence type="predicted"/>
<dbReference type="OrthoDB" id="1113830at2"/>
<evidence type="ECO:0000313" key="1">
    <source>
        <dbReference type="EMBL" id="SIO96060.1"/>
    </source>
</evidence>
<protein>
    <submittedName>
        <fullName evidence="1">Uncharacterized protein</fullName>
    </submittedName>
</protein>
<dbReference type="Pfam" id="PF05742">
    <property type="entry name" value="TANGO2"/>
    <property type="match status" value="1"/>
</dbReference>
<evidence type="ECO:0000313" key="2">
    <source>
        <dbReference type="Proteomes" id="UP000184774"/>
    </source>
</evidence>
<organism evidence="1 2">
    <name type="scientific">Vibrio spartinae</name>
    <dbReference type="NCBI Taxonomy" id="1918945"/>
    <lineage>
        <taxon>Bacteria</taxon>
        <taxon>Pseudomonadati</taxon>
        <taxon>Pseudomonadota</taxon>
        <taxon>Gammaproteobacteria</taxon>
        <taxon>Vibrionales</taxon>
        <taxon>Vibrionaceae</taxon>
        <taxon>Vibrio</taxon>
    </lineage>
</organism>